<dbReference type="PANTHER" id="PTHR46555:SF1">
    <property type="entry name" value="UBIQUITIN-LIKE PROTEIN 4A"/>
    <property type="match status" value="1"/>
</dbReference>
<protein>
    <recommendedName>
        <fullName evidence="3">Ubiquitin-like domain-containing protein</fullName>
    </recommendedName>
</protein>
<evidence type="ECO:0000313" key="5">
    <source>
        <dbReference type="Proteomes" id="UP001165289"/>
    </source>
</evidence>
<dbReference type="InterPro" id="IPR029071">
    <property type="entry name" value="Ubiquitin-like_domsf"/>
</dbReference>
<dbReference type="GO" id="GO:0051087">
    <property type="term" value="F:protein-folding chaperone binding"/>
    <property type="evidence" value="ECO:0007669"/>
    <property type="project" value="TreeGrafter"/>
</dbReference>
<feature type="domain" description="Ubiquitin-like" evidence="3">
    <location>
        <begin position="157"/>
        <end position="228"/>
    </location>
</feature>
<dbReference type="Pfam" id="PF00240">
    <property type="entry name" value="ubiquitin"/>
    <property type="match status" value="3"/>
</dbReference>
<gene>
    <name evidence="4" type="ORF">LOD99_2489</name>
</gene>
<comment type="caution">
    <text evidence="4">The sequence shown here is derived from an EMBL/GenBank/DDBJ whole genome shotgun (WGS) entry which is preliminary data.</text>
</comment>
<name>A0AAV7K2R1_9METZ</name>
<comment type="subcellular location">
    <subcellularLocation>
        <location evidence="1">Cytoplasm</location>
        <location evidence="1">Cytosol</location>
    </subcellularLocation>
</comment>
<dbReference type="EMBL" id="JAKMXF010000210">
    <property type="protein sequence ID" value="KAI6655201.1"/>
    <property type="molecule type" value="Genomic_DNA"/>
</dbReference>
<sequence length="315" mass="35116">MLVNVKIIKGEEISVNVSENATVAELKEEISNFLSHPVSQIKVLKPSGGVLPASSLVTDIYSHPTPLKVILGVDTDHISIKTKLLNSSSEHSLSFPSNTLLTTFKEKVSYMHGIDKSVLSFLHNGLALTKDNLTLKVLNIRNGATIMLKQKKPAKDLSLNICAANGLHFQLSLSAATTLSELRKIISSKLQTNVDNIHIRKSEISLTDDNKNLRDYEIEDGHNIHVFLDNDYPNGTVSATTSSEVLTDINIRAKSPNDLEHPFFTEMDNILTKHIPDERERVRVMEHFCQHTTAYVNSLNLEDIEEMTPDRNLTN</sequence>
<dbReference type="Proteomes" id="UP001165289">
    <property type="component" value="Unassembled WGS sequence"/>
</dbReference>
<feature type="domain" description="Ubiquitin-like" evidence="3">
    <location>
        <begin position="78"/>
        <end position="155"/>
    </location>
</feature>
<accession>A0AAV7K2R1</accession>
<dbReference type="GO" id="GO:0071818">
    <property type="term" value="C:BAT3 complex"/>
    <property type="evidence" value="ECO:0007669"/>
    <property type="project" value="TreeGrafter"/>
</dbReference>
<dbReference type="GO" id="GO:0071816">
    <property type="term" value="P:tail-anchored membrane protein insertion into ER membrane"/>
    <property type="evidence" value="ECO:0007669"/>
    <property type="project" value="TreeGrafter"/>
</dbReference>
<evidence type="ECO:0000256" key="2">
    <source>
        <dbReference type="ARBA" id="ARBA00022490"/>
    </source>
</evidence>
<evidence type="ECO:0000259" key="3">
    <source>
        <dbReference type="PROSITE" id="PS50053"/>
    </source>
</evidence>
<proteinExistence type="predicted"/>
<dbReference type="SUPFAM" id="SSF54236">
    <property type="entry name" value="Ubiquitin-like"/>
    <property type="match status" value="3"/>
</dbReference>
<dbReference type="PROSITE" id="PS50053">
    <property type="entry name" value="UBIQUITIN_2"/>
    <property type="match status" value="3"/>
</dbReference>
<dbReference type="InterPro" id="IPR047154">
    <property type="entry name" value="UBL4A-like"/>
</dbReference>
<dbReference type="InterPro" id="IPR000626">
    <property type="entry name" value="Ubiquitin-like_dom"/>
</dbReference>
<dbReference type="PANTHER" id="PTHR46555">
    <property type="entry name" value="UBIQUITIN-LIKE PROTEIN 4A"/>
    <property type="match status" value="1"/>
</dbReference>
<feature type="domain" description="Ubiquitin-like" evidence="3">
    <location>
        <begin position="1"/>
        <end position="59"/>
    </location>
</feature>
<keyword evidence="2" id="KW-0963">Cytoplasm</keyword>
<keyword evidence="5" id="KW-1185">Reference proteome</keyword>
<dbReference type="Gene3D" id="3.10.20.90">
    <property type="entry name" value="Phosphatidylinositol 3-kinase Catalytic Subunit, Chain A, domain 1"/>
    <property type="match status" value="3"/>
</dbReference>
<dbReference type="AlphaFoldDB" id="A0AAV7K2R1"/>
<dbReference type="GO" id="GO:0006620">
    <property type="term" value="P:post-translational protein targeting to endoplasmic reticulum membrane"/>
    <property type="evidence" value="ECO:0007669"/>
    <property type="project" value="InterPro"/>
</dbReference>
<organism evidence="4 5">
    <name type="scientific">Oopsacas minuta</name>
    <dbReference type="NCBI Taxonomy" id="111878"/>
    <lineage>
        <taxon>Eukaryota</taxon>
        <taxon>Metazoa</taxon>
        <taxon>Porifera</taxon>
        <taxon>Hexactinellida</taxon>
        <taxon>Hexasterophora</taxon>
        <taxon>Lyssacinosida</taxon>
        <taxon>Leucopsacidae</taxon>
        <taxon>Oopsacas</taxon>
    </lineage>
</organism>
<evidence type="ECO:0000256" key="1">
    <source>
        <dbReference type="ARBA" id="ARBA00004514"/>
    </source>
</evidence>
<dbReference type="CDD" id="cd17039">
    <property type="entry name" value="Ubl_ubiquitin_like"/>
    <property type="match status" value="1"/>
</dbReference>
<reference evidence="4 5" key="1">
    <citation type="journal article" date="2023" name="BMC Biol.">
        <title>The compact genome of the sponge Oopsacas minuta (Hexactinellida) is lacking key metazoan core genes.</title>
        <authorList>
            <person name="Santini S."/>
            <person name="Schenkelaars Q."/>
            <person name="Jourda C."/>
            <person name="Duchesne M."/>
            <person name="Belahbib H."/>
            <person name="Rocher C."/>
            <person name="Selva M."/>
            <person name="Riesgo A."/>
            <person name="Vervoort M."/>
            <person name="Leys S.P."/>
            <person name="Kodjabachian L."/>
            <person name="Le Bivic A."/>
            <person name="Borchiellini C."/>
            <person name="Claverie J.M."/>
            <person name="Renard E."/>
        </authorList>
    </citation>
    <scope>NUCLEOTIDE SEQUENCE [LARGE SCALE GENOMIC DNA]</scope>
    <source>
        <strain evidence="4">SPO-2</strain>
    </source>
</reference>
<evidence type="ECO:0000313" key="4">
    <source>
        <dbReference type="EMBL" id="KAI6655201.1"/>
    </source>
</evidence>
<dbReference type="SMART" id="SM00213">
    <property type="entry name" value="UBQ"/>
    <property type="match status" value="3"/>
</dbReference>